<dbReference type="InterPro" id="IPR001613">
    <property type="entry name" value="Flavin_amine_oxidase"/>
</dbReference>
<dbReference type="Gene3D" id="3.50.50.60">
    <property type="entry name" value="FAD/NAD(P)-binding domain"/>
    <property type="match status" value="1"/>
</dbReference>
<proteinExistence type="predicted"/>
<dbReference type="Pfam" id="PF01593">
    <property type="entry name" value="Amino_oxidase"/>
    <property type="match status" value="1"/>
</dbReference>
<dbReference type="InterPro" id="IPR002937">
    <property type="entry name" value="Amino_oxidase"/>
</dbReference>
<name>A0A7W7R2G1_KITKI</name>
<feature type="domain" description="Amine oxidase" evidence="4">
    <location>
        <begin position="102"/>
        <end position="559"/>
    </location>
</feature>
<feature type="binding site" evidence="3">
    <location>
        <begin position="122"/>
        <end position="123"/>
    </location>
    <ligand>
        <name>FAD</name>
        <dbReference type="ChEBI" id="CHEBI:57692"/>
    </ligand>
</feature>
<evidence type="ECO:0000256" key="2">
    <source>
        <dbReference type="ARBA" id="ARBA00023002"/>
    </source>
</evidence>
<dbReference type="InterPro" id="IPR050281">
    <property type="entry name" value="Flavin_monoamine_oxidase"/>
</dbReference>
<dbReference type="PANTHER" id="PTHR10742:SF342">
    <property type="entry name" value="AMINE OXIDASE"/>
    <property type="match status" value="1"/>
</dbReference>
<keyword evidence="2 5" id="KW-0560">Oxidoreductase</keyword>
<evidence type="ECO:0000259" key="4">
    <source>
        <dbReference type="Pfam" id="PF01593"/>
    </source>
</evidence>
<dbReference type="GO" id="GO:0009063">
    <property type="term" value="P:amino acid catabolic process"/>
    <property type="evidence" value="ECO:0007669"/>
    <property type="project" value="TreeGrafter"/>
</dbReference>
<dbReference type="AlphaFoldDB" id="A0A7W7R2G1"/>
<dbReference type="EMBL" id="JACHJV010000001">
    <property type="protein sequence ID" value="MBB4923989.1"/>
    <property type="molecule type" value="Genomic_DNA"/>
</dbReference>
<reference evidence="5 6" key="1">
    <citation type="submission" date="2020-08" db="EMBL/GenBank/DDBJ databases">
        <title>Sequencing the genomes of 1000 actinobacteria strains.</title>
        <authorList>
            <person name="Klenk H.-P."/>
        </authorList>
    </citation>
    <scope>NUCLEOTIDE SEQUENCE [LARGE SCALE GENOMIC DNA]</scope>
    <source>
        <strain evidence="5 6">DSM 41654</strain>
    </source>
</reference>
<evidence type="ECO:0000256" key="3">
    <source>
        <dbReference type="PIRSR" id="PIRSR601613-1"/>
    </source>
</evidence>
<dbReference type="PRINTS" id="PR00757">
    <property type="entry name" value="AMINEOXDASEF"/>
</dbReference>
<evidence type="ECO:0000313" key="6">
    <source>
        <dbReference type="Proteomes" id="UP000540506"/>
    </source>
</evidence>
<dbReference type="Proteomes" id="UP000540506">
    <property type="component" value="Unassembled WGS sequence"/>
</dbReference>
<keyword evidence="6" id="KW-1185">Reference proteome</keyword>
<dbReference type="SUPFAM" id="SSF54373">
    <property type="entry name" value="FAD-linked reductases, C-terminal domain"/>
    <property type="match status" value="1"/>
</dbReference>
<dbReference type="Gene3D" id="1.10.405.10">
    <property type="entry name" value="Guanine Nucleotide Dissociation Inhibitor, domain 1"/>
    <property type="match status" value="1"/>
</dbReference>
<dbReference type="RefSeq" id="WP_184936009.1">
    <property type="nucleotide sequence ID" value="NZ_JACHJV010000001.1"/>
</dbReference>
<sequence length="563" mass="60387">MPRTNPLHALRKLAGEHAAADRLRLPVGELRELRAEAAATPDGVGRRELLRAATLSGVALAAAGAGLGLGAGRAHAAEAAGVSKVGAGRGKDARIAIIGAGIAGLNAALTLADAGIKSTIYEANPDRIGGRMYSQTTYWENGQTSEVGGELIDTDHVTLLALCKRFGLPLVDFLHSGPAGAREVLWFDGRYYPREQADVDFAPVWARLQADNAAAGNVTWDSSTAAGRAFDAMTVRQWIESRVPGGLHSQLGRWLDVGYNVEYGADTTGQSALSIIQQLGGQSDPAHFNLWGESDERYHVVGGNDQVPHAIADALPADTIRLGHELLAVRANDDGTQTLTFSVGGTRRTVTADHTVIAVPLGVLQRLDLSRARFDARMTNLIRDYRMGFCTKLNMQFNQRTWLGRGPWPGISAGDLFSDLDLQQTWDATKPQPGTSGILLQYGGGSLAHSLAPAGPFNTAQQDPYVRGLAGRMLDQIDQAYPGTRAQWNGKAQLSAWHRNPYSLGAYSYYPVNYWHRYLGYEATAQGNIHLSGEHTSVNFPGFMDGGAEQGERAAKEVLAALS</sequence>
<dbReference type="PANTHER" id="PTHR10742">
    <property type="entry name" value="FLAVIN MONOAMINE OXIDASE"/>
    <property type="match status" value="1"/>
</dbReference>
<dbReference type="SUPFAM" id="SSF51905">
    <property type="entry name" value="FAD/NAD(P)-binding domain"/>
    <property type="match status" value="1"/>
</dbReference>
<dbReference type="PROSITE" id="PS51318">
    <property type="entry name" value="TAT"/>
    <property type="match status" value="1"/>
</dbReference>
<comment type="cofactor">
    <cofactor evidence="1">
        <name>FAD</name>
        <dbReference type="ChEBI" id="CHEBI:57692"/>
    </cofactor>
</comment>
<dbReference type="InterPro" id="IPR006311">
    <property type="entry name" value="TAT_signal"/>
</dbReference>
<dbReference type="EC" id="1.4.3.4" evidence="5"/>
<evidence type="ECO:0000313" key="5">
    <source>
        <dbReference type="EMBL" id="MBB4923989.1"/>
    </source>
</evidence>
<organism evidence="5 6">
    <name type="scientific">Kitasatospora kifunensis</name>
    <name type="common">Streptomyces kifunensis</name>
    <dbReference type="NCBI Taxonomy" id="58351"/>
    <lineage>
        <taxon>Bacteria</taxon>
        <taxon>Bacillati</taxon>
        <taxon>Actinomycetota</taxon>
        <taxon>Actinomycetes</taxon>
        <taxon>Kitasatosporales</taxon>
        <taxon>Streptomycetaceae</taxon>
        <taxon>Kitasatospora</taxon>
    </lineage>
</organism>
<dbReference type="Gene3D" id="3.90.660.10">
    <property type="match status" value="1"/>
</dbReference>
<dbReference type="InterPro" id="IPR036188">
    <property type="entry name" value="FAD/NAD-bd_sf"/>
</dbReference>
<evidence type="ECO:0000256" key="1">
    <source>
        <dbReference type="ARBA" id="ARBA00001974"/>
    </source>
</evidence>
<dbReference type="GO" id="GO:0001716">
    <property type="term" value="F:L-amino-acid oxidase activity"/>
    <property type="evidence" value="ECO:0007669"/>
    <property type="project" value="TreeGrafter"/>
</dbReference>
<accession>A0A7W7R2G1</accession>
<gene>
    <name evidence="5" type="ORF">FHR34_002982</name>
</gene>
<protein>
    <submittedName>
        <fullName evidence="5">Monoamine oxidase</fullName>
        <ecNumber evidence="5">1.4.3.4</ecNumber>
    </submittedName>
</protein>
<dbReference type="GO" id="GO:0097621">
    <property type="term" value="F:monoamine oxidase activity"/>
    <property type="evidence" value="ECO:0007669"/>
    <property type="project" value="UniProtKB-EC"/>
</dbReference>
<comment type="caution">
    <text evidence="5">The sequence shown here is derived from an EMBL/GenBank/DDBJ whole genome shotgun (WGS) entry which is preliminary data.</text>
</comment>